<dbReference type="Proteomes" id="UP000236305">
    <property type="component" value="Unassembled WGS sequence"/>
</dbReference>
<accession>A0AA44WKU3</accession>
<keyword evidence="2" id="KW-0732">Signal</keyword>
<evidence type="ECO:0000256" key="1">
    <source>
        <dbReference type="SAM" id="MobiDB-lite"/>
    </source>
</evidence>
<feature type="signal peptide" evidence="2">
    <location>
        <begin position="1"/>
        <end position="27"/>
    </location>
</feature>
<gene>
    <name evidence="3" type="ORF">BJF96_g3397</name>
</gene>
<evidence type="ECO:0000256" key="2">
    <source>
        <dbReference type="SAM" id="SignalP"/>
    </source>
</evidence>
<name>A0AA44WKU3_VERDA</name>
<feature type="region of interest" description="Disordered" evidence="1">
    <location>
        <begin position="31"/>
        <end position="58"/>
    </location>
</feature>
<evidence type="ECO:0000313" key="3">
    <source>
        <dbReference type="EMBL" id="PNH33394.1"/>
    </source>
</evidence>
<dbReference type="AlphaFoldDB" id="A0AA44WKU3"/>
<feature type="chain" id="PRO_5041446324" evidence="2">
    <location>
        <begin position="28"/>
        <end position="58"/>
    </location>
</feature>
<protein>
    <submittedName>
        <fullName evidence="3">Uncharacterized protein</fullName>
    </submittedName>
</protein>
<comment type="caution">
    <text evidence="3">The sequence shown here is derived from an EMBL/GenBank/DDBJ whole genome shotgun (WGS) entry which is preliminary data.</text>
</comment>
<evidence type="ECO:0000313" key="4">
    <source>
        <dbReference type="Proteomes" id="UP000236305"/>
    </source>
</evidence>
<proteinExistence type="predicted"/>
<dbReference type="EMBL" id="MPSH01000009">
    <property type="protein sequence ID" value="PNH33394.1"/>
    <property type="molecule type" value="Genomic_DNA"/>
</dbReference>
<reference evidence="3 4" key="1">
    <citation type="submission" date="2017-12" db="EMBL/GenBank/DDBJ databases">
        <title>Comparative genomics yields insights into virulence evolution of Verticillium dahliae.</title>
        <authorList>
            <person name="Fan R."/>
            <person name="Armitage A.D."/>
            <person name="Cascant-Lopez E."/>
            <person name="Sobczyk M."/>
            <person name="Cockerton H.M."/>
            <person name="Harrison R.J."/>
        </authorList>
    </citation>
    <scope>NUCLEOTIDE SEQUENCE [LARGE SCALE GENOMIC DNA]</scope>
    <source>
        <strain evidence="3 4">12008</strain>
    </source>
</reference>
<sequence length="58" mass="5875">MTTTASLWIHFASEGGWLVLLVACASGSGVAADLSPTDEAPDEASTKSHEPQGVAVGF</sequence>
<organism evidence="3 4">
    <name type="scientific">Verticillium dahliae</name>
    <name type="common">Verticillium wilt</name>
    <dbReference type="NCBI Taxonomy" id="27337"/>
    <lineage>
        <taxon>Eukaryota</taxon>
        <taxon>Fungi</taxon>
        <taxon>Dikarya</taxon>
        <taxon>Ascomycota</taxon>
        <taxon>Pezizomycotina</taxon>
        <taxon>Sordariomycetes</taxon>
        <taxon>Hypocreomycetidae</taxon>
        <taxon>Glomerellales</taxon>
        <taxon>Plectosphaerellaceae</taxon>
        <taxon>Verticillium</taxon>
    </lineage>
</organism>